<dbReference type="Proteomes" id="UP000236594">
    <property type="component" value="Unassembled WGS sequence"/>
</dbReference>
<organism evidence="1 2">
    <name type="scientific">Chryseobacterium phosphatilyticum</name>
    <dbReference type="NCBI Taxonomy" id="475075"/>
    <lineage>
        <taxon>Bacteria</taxon>
        <taxon>Pseudomonadati</taxon>
        <taxon>Bacteroidota</taxon>
        <taxon>Flavobacteriia</taxon>
        <taxon>Flavobacteriales</taxon>
        <taxon>Weeksellaceae</taxon>
        <taxon>Chryseobacterium group</taxon>
        <taxon>Chryseobacterium</taxon>
    </lineage>
</organism>
<proteinExistence type="predicted"/>
<reference evidence="1 2" key="1">
    <citation type="submission" date="2018-04" db="EMBL/GenBank/DDBJ databases">
        <title>Draft Genome Sequence of Phosphate-Solubilizing Chryseobacterium sp. ISE14 that is a Biocontrol and Plant Growth-Promoting Rhizobacterium Isolated from Cucumber.</title>
        <authorList>
            <person name="Jeong J.-J."/>
            <person name="Sang M.K."/>
            <person name="Choi I.-G."/>
            <person name="Kim K.D."/>
        </authorList>
    </citation>
    <scope>NUCLEOTIDE SEQUENCE [LARGE SCALE GENOMIC DNA]</scope>
    <source>
        <strain evidence="1 2">ISE14</strain>
    </source>
</reference>
<sequence>MSDLKMEVTNELMIKNTTKQTDLEQTTGYPYYNTYKVDQYKYGEVQFVLDYPKEKKFLKSEIGFLVNNQNDNLLQGYFIVTKNFKESEALMTVLKKKYGEPKVISEADNAWPYSGYYWKATKDGFDILLEQIKSKVTIGQKETKGVETNLYFVKTGMHYGNMEDRETVLQSFITTHEK</sequence>
<dbReference type="EMBL" id="PPED02000002">
    <property type="protein sequence ID" value="PWN70527.1"/>
    <property type="molecule type" value="Genomic_DNA"/>
</dbReference>
<dbReference type="AlphaFoldDB" id="A0A316XA08"/>
<comment type="caution">
    <text evidence="1">The sequence shown here is derived from an EMBL/GenBank/DDBJ whole genome shotgun (WGS) entry which is preliminary data.</text>
</comment>
<keyword evidence="2" id="KW-1185">Reference proteome</keyword>
<accession>A0A316XA08</accession>
<evidence type="ECO:0000313" key="2">
    <source>
        <dbReference type="Proteomes" id="UP000236594"/>
    </source>
</evidence>
<gene>
    <name evidence="1" type="ORF">C1631_011205</name>
</gene>
<evidence type="ECO:0000313" key="1">
    <source>
        <dbReference type="EMBL" id="PWN70527.1"/>
    </source>
</evidence>
<name>A0A316XA08_9FLAO</name>
<protein>
    <submittedName>
        <fullName evidence="1">Uncharacterized protein</fullName>
    </submittedName>
</protein>